<dbReference type="PANTHER" id="PTHR23050">
    <property type="entry name" value="CALCIUM BINDING PROTEIN"/>
    <property type="match status" value="1"/>
</dbReference>
<dbReference type="Proteomes" id="UP001567538">
    <property type="component" value="Unassembled WGS sequence"/>
</dbReference>
<feature type="domain" description="EF-hand" evidence="3">
    <location>
        <begin position="10"/>
        <end position="45"/>
    </location>
</feature>
<organism evidence="4 5">
    <name type="scientific">Salvia divinorum</name>
    <name type="common">Maria pastora</name>
    <name type="synonym">Diviner's sage</name>
    <dbReference type="NCBI Taxonomy" id="28513"/>
    <lineage>
        <taxon>Eukaryota</taxon>
        <taxon>Viridiplantae</taxon>
        <taxon>Streptophyta</taxon>
        <taxon>Embryophyta</taxon>
        <taxon>Tracheophyta</taxon>
        <taxon>Spermatophyta</taxon>
        <taxon>Magnoliopsida</taxon>
        <taxon>eudicotyledons</taxon>
        <taxon>Gunneridae</taxon>
        <taxon>Pentapetalae</taxon>
        <taxon>asterids</taxon>
        <taxon>lamiids</taxon>
        <taxon>Lamiales</taxon>
        <taxon>Lamiaceae</taxon>
        <taxon>Nepetoideae</taxon>
        <taxon>Mentheae</taxon>
        <taxon>Salviinae</taxon>
        <taxon>Salvia</taxon>
        <taxon>Salvia subgen. Calosphace</taxon>
    </lineage>
</organism>
<dbReference type="Pfam" id="PF13499">
    <property type="entry name" value="EF-hand_7"/>
    <property type="match status" value="1"/>
</dbReference>
<dbReference type="CDD" id="cd00051">
    <property type="entry name" value="EFh"/>
    <property type="match status" value="1"/>
</dbReference>
<sequence length="89" mass="10093">MFAPQPQRNLSMGEFKKWLMKFDADLDGRISVEELREAIRASGAWFSTAKAKRMMKSADKNSNGFIDENEISMLVAFALQQMGLKVFAN</sequence>
<dbReference type="EMBL" id="JBEAFC010000008">
    <property type="protein sequence ID" value="KAL1546975.1"/>
    <property type="molecule type" value="Genomic_DNA"/>
</dbReference>
<dbReference type="InterPro" id="IPR011992">
    <property type="entry name" value="EF-hand-dom_pair"/>
</dbReference>
<protein>
    <recommendedName>
        <fullName evidence="3">EF-hand domain-containing protein</fullName>
    </recommendedName>
</protein>
<keyword evidence="1" id="KW-0677">Repeat</keyword>
<comment type="caution">
    <text evidence="4">The sequence shown here is derived from an EMBL/GenBank/DDBJ whole genome shotgun (WGS) entry which is preliminary data.</text>
</comment>
<evidence type="ECO:0000256" key="2">
    <source>
        <dbReference type="ARBA" id="ARBA00022837"/>
    </source>
</evidence>
<reference evidence="4 5" key="1">
    <citation type="submission" date="2024-06" db="EMBL/GenBank/DDBJ databases">
        <title>A chromosome level genome sequence of Diviner's sage (Salvia divinorum).</title>
        <authorList>
            <person name="Ford S.A."/>
            <person name="Ro D.-K."/>
            <person name="Ness R.W."/>
            <person name="Phillips M.A."/>
        </authorList>
    </citation>
    <scope>NUCLEOTIDE SEQUENCE [LARGE SCALE GENOMIC DNA]</scope>
    <source>
        <strain evidence="4">SAF-2024a</strain>
        <tissue evidence="4">Leaf</tissue>
    </source>
</reference>
<evidence type="ECO:0000259" key="3">
    <source>
        <dbReference type="PROSITE" id="PS50222"/>
    </source>
</evidence>
<dbReference type="Gene3D" id="1.10.238.10">
    <property type="entry name" value="EF-hand"/>
    <property type="match status" value="1"/>
</dbReference>
<evidence type="ECO:0000256" key="1">
    <source>
        <dbReference type="ARBA" id="ARBA00022737"/>
    </source>
</evidence>
<dbReference type="GO" id="GO:0005509">
    <property type="term" value="F:calcium ion binding"/>
    <property type="evidence" value="ECO:0007669"/>
    <property type="project" value="UniProtKB-ARBA"/>
</dbReference>
<evidence type="ECO:0000313" key="5">
    <source>
        <dbReference type="Proteomes" id="UP001567538"/>
    </source>
</evidence>
<dbReference type="PROSITE" id="PS00018">
    <property type="entry name" value="EF_HAND_1"/>
    <property type="match status" value="1"/>
</dbReference>
<keyword evidence="2" id="KW-0106">Calcium</keyword>
<dbReference type="InterPro" id="IPR018247">
    <property type="entry name" value="EF_Hand_1_Ca_BS"/>
</dbReference>
<dbReference type="SMART" id="SM00054">
    <property type="entry name" value="EFh"/>
    <property type="match status" value="2"/>
</dbReference>
<dbReference type="SUPFAM" id="SSF47473">
    <property type="entry name" value="EF-hand"/>
    <property type="match status" value="1"/>
</dbReference>
<feature type="domain" description="EF-hand" evidence="3">
    <location>
        <begin position="46"/>
        <end position="81"/>
    </location>
</feature>
<accession>A0ABD1GS72</accession>
<dbReference type="AlphaFoldDB" id="A0ABD1GS72"/>
<name>A0ABD1GS72_SALDI</name>
<dbReference type="InterPro" id="IPR050145">
    <property type="entry name" value="Centrin_CML-like"/>
</dbReference>
<gene>
    <name evidence="4" type="ORF">AAHA92_23502</name>
</gene>
<dbReference type="InterPro" id="IPR002048">
    <property type="entry name" value="EF_hand_dom"/>
</dbReference>
<keyword evidence="5" id="KW-1185">Reference proteome</keyword>
<proteinExistence type="predicted"/>
<evidence type="ECO:0000313" key="4">
    <source>
        <dbReference type="EMBL" id="KAL1546975.1"/>
    </source>
</evidence>
<dbReference type="PROSITE" id="PS50222">
    <property type="entry name" value="EF_HAND_2"/>
    <property type="match status" value="2"/>
</dbReference>